<dbReference type="Pfam" id="PF13456">
    <property type="entry name" value="RVT_3"/>
    <property type="match status" value="1"/>
</dbReference>
<dbReference type="PROSITE" id="PS50879">
    <property type="entry name" value="RNASE_H_1"/>
    <property type="match status" value="1"/>
</dbReference>
<name>A0A392NMB6_9FABA</name>
<sequence>MAELWGVLEGLCFTWRLGYRAVELEVDSTSVVKVIRAGVITSVMGVALLEGIGRLLELDWEVKLAHAYREANTCADALANIGCSLGTDTTFFEECPSQISHLLSTDQMGLLSPRLISL</sequence>
<accession>A0A392NMB6</accession>
<proteinExistence type="predicted"/>
<dbReference type="GO" id="GO:0003964">
    <property type="term" value="F:RNA-directed DNA polymerase activity"/>
    <property type="evidence" value="ECO:0007669"/>
    <property type="project" value="UniProtKB-KW"/>
</dbReference>
<dbReference type="SUPFAM" id="SSF53098">
    <property type="entry name" value="Ribonuclease H-like"/>
    <property type="match status" value="1"/>
</dbReference>
<evidence type="ECO:0000313" key="2">
    <source>
        <dbReference type="EMBL" id="MCI00562.1"/>
    </source>
</evidence>
<dbReference type="GO" id="GO:0003676">
    <property type="term" value="F:nucleic acid binding"/>
    <property type="evidence" value="ECO:0007669"/>
    <property type="project" value="InterPro"/>
</dbReference>
<dbReference type="InterPro" id="IPR012337">
    <property type="entry name" value="RNaseH-like_sf"/>
</dbReference>
<reference evidence="2 3" key="1">
    <citation type="journal article" date="2018" name="Front. Plant Sci.">
        <title>Red Clover (Trifolium pratense) and Zigzag Clover (T. medium) - A Picture of Genomic Similarities and Differences.</title>
        <authorList>
            <person name="Dluhosova J."/>
            <person name="Istvanek J."/>
            <person name="Nedelnik J."/>
            <person name="Repkova J."/>
        </authorList>
    </citation>
    <scope>NUCLEOTIDE SEQUENCE [LARGE SCALE GENOMIC DNA]</scope>
    <source>
        <strain evidence="3">cv. 10/8</strain>
        <tissue evidence="2">Leaf</tissue>
    </source>
</reference>
<dbReference type="CDD" id="cd06222">
    <property type="entry name" value="RNase_H_like"/>
    <property type="match status" value="1"/>
</dbReference>
<feature type="domain" description="RNase H type-1" evidence="1">
    <location>
        <begin position="1"/>
        <end position="84"/>
    </location>
</feature>
<organism evidence="2 3">
    <name type="scientific">Trifolium medium</name>
    <dbReference type="NCBI Taxonomy" id="97028"/>
    <lineage>
        <taxon>Eukaryota</taxon>
        <taxon>Viridiplantae</taxon>
        <taxon>Streptophyta</taxon>
        <taxon>Embryophyta</taxon>
        <taxon>Tracheophyta</taxon>
        <taxon>Spermatophyta</taxon>
        <taxon>Magnoliopsida</taxon>
        <taxon>eudicotyledons</taxon>
        <taxon>Gunneridae</taxon>
        <taxon>Pentapetalae</taxon>
        <taxon>rosids</taxon>
        <taxon>fabids</taxon>
        <taxon>Fabales</taxon>
        <taxon>Fabaceae</taxon>
        <taxon>Papilionoideae</taxon>
        <taxon>50 kb inversion clade</taxon>
        <taxon>NPAAA clade</taxon>
        <taxon>Hologalegina</taxon>
        <taxon>IRL clade</taxon>
        <taxon>Trifolieae</taxon>
        <taxon>Trifolium</taxon>
    </lineage>
</organism>
<dbReference type="PANTHER" id="PTHR47723">
    <property type="entry name" value="OS05G0353850 PROTEIN"/>
    <property type="match status" value="1"/>
</dbReference>
<keyword evidence="3" id="KW-1185">Reference proteome</keyword>
<dbReference type="Proteomes" id="UP000265520">
    <property type="component" value="Unassembled WGS sequence"/>
</dbReference>
<dbReference type="AlphaFoldDB" id="A0A392NMB6"/>
<keyword evidence="2" id="KW-0808">Transferase</keyword>
<evidence type="ECO:0000313" key="3">
    <source>
        <dbReference type="Proteomes" id="UP000265520"/>
    </source>
</evidence>
<dbReference type="InterPro" id="IPR002156">
    <property type="entry name" value="RNaseH_domain"/>
</dbReference>
<evidence type="ECO:0000259" key="1">
    <source>
        <dbReference type="PROSITE" id="PS50879"/>
    </source>
</evidence>
<dbReference type="InterPro" id="IPR044730">
    <property type="entry name" value="RNase_H-like_dom_plant"/>
</dbReference>
<comment type="caution">
    <text evidence="2">The sequence shown here is derived from an EMBL/GenBank/DDBJ whole genome shotgun (WGS) entry which is preliminary data.</text>
</comment>
<dbReference type="GO" id="GO:0004523">
    <property type="term" value="F:RNA-DNA hybrid ribonuclease activity"/>
    <property type="evidence" value="ECO:0007669"/>
    <property type="project" value="InterPro"/>
</dbReference>
<dbReference type="InterPro" id="IPR053151">
    <property type="entry name" value="RNase_H-like"/>
</dbReference>
<dbReference type="InterPro" id="IPR036397">
    <property type="entry name" value="RNaseH_sf"/>
</dbReference>
<dbReference type="PANTHER" id="PTHR47723:SF13">
    <property type="entry name" value="PUTATIVE-RELATED"/>
    <property type="match status" value="1"/>
</dbReference>
<dbReference type="EMBL" id="LXQA010043592">
    <property type="protein sequence ID" value="MCI00562.1"/>
    <property type="molecule type" value="Genomic_DNA"/>
</dbReference>
<keyword evidence="2" id="KW-0695">RNA-directed DNA polymerase</keyword>
<keyword evidence="2" id="KW-0548">Nucleotidyltransferase</keyword>
<dbReference type="Gene3D" id="3.30.420.10">
    <property type="entry name" value="Ribonuclease H-like superfamily/Ribonuclease H"/>
    <property type="match status" value="1"/>
</dbReference>
<gene>
    <name evidence="2" type="ORF">A2U01_0021582</name>
</gene>
<protein>
    <submittedName>
        <fullName evidence="2">Non-LTR retroelement reverse transcriptase-like</fullName>
    </submittedName>
</protein>